<reference evidence="2" key="1">
    <citation type="submission" date="2016-10" db="EMBL/GenBank/DDBJ databases">
        <authorList>
            <person name="Varghese N."/>
            <person name="Submissions S."/>
        </authorList>
    </citation>
    <scope>NUCLEOTIDE SEQUENCE [LARGE SCALE GENOMIC DNA]</scope>
    <source>
        <strain evidence="2">DSM 18609</strain>
    </source>
</reference>
<organism evidence="1 2">
    <name type="scientific">Pedobacter soli</name>
    <dbReference type="NCBI Taxonomy" id="390242"/>
    <lineage>
        <taxon>Bacteria</taxon>
        <taxon>Pseudomonadati</taxon>
        <taxon>Bacteroidota</taxon>
        <taxon>Sphingobacteriia</taxon>
        <taxon>Sphingobacteriales</taxon>
        <taxon>Sphingobacteriaceae</taxon>
        <taxon>Pedobacter</taxon>
    </lineage>
</organism>
<gene>
    <name evidence="1" type="ORF">SAMN04488024_101391</name>
</gene>
<dbReference type="EMBL" id="FMZH01000001">
    <property type="protein sequence ID" value="SDC15580.1"/>
    <property type="molecule type" value="Genomic_DNA"/>
</dbReference>
<dbReference type="RefSeq" id="WP_279615708.1">
    <property type="nucleotide sequence ID" value="NZ_FMZH01000001.1"/>
</dbReference>
<sequence>MYTQATENTDLTVHVQDDASINDKRETLLKTLLEGLNAETDDFN</sequence>
<keyword evidence="2" id="KW-1185">Reference proteome</keyword>
<dbReference type="Proteomes" id="UP000199455">
    <property type="component" value="Unassembled WGS sequence"/>
</dbReference>
<accession>A0A1G6JA11</accession>
<evidence type="ECO:0000313" key="2">
    <source>
        <dbReference type="Proteomes" id="UP000199455"/>
    </source>
</evidence>
<dbReference type="STRING" id="390242.SAMN04488024_101391"/>
<proteinExistence type="predicted"/>
<dbReference type="AlphaFoldDB" id="A0A1G6JA11"/>
<name>A0A1G6JA11_9SPHI</name>
<evidence type="ECO:0000313" key="1">
    <source>
        <dbReference type="EMBL" id="SDC15580.1"/>
    </source>
</evidence>
<protein>
    <submittedName>
        <fullName evidence="1">Uncharacterized protein</fullName>
    </submittedName>
</protein>